<dbReference type="PROSITE" id="PS00211">
    <property type="entry name" value="ABC_TRANSPORTER_1"/>
    <property type="match status" value="1"/>
</dbReference>
<dbReference type="HOGENOM" id="CLU_000604_1_22_11"/>
<dbReference type="STRING" id="1246995.AFR_16730"/>
<dbReference type="PROSITE" id="PS50893">
    <property type="entry name" value="ABC_TRANSPORTER_2"/>
    <property type="match status" value="1"/>
</dbReference>
<organism evidence="5 6">
    <name type="scientific">Actinoplanes friuliensis DSM 7358</name>
    <dbReference type="NCBI Taxonomy" id="1246995"/>
    <lineage>
        <taxon>Bacteria</taxon>
        <taxon>Bacillati</taxon>
        <taxon>Actinomycetota</taxon>
        <taxon>Actinomycetes</taxon>
        <taxon>Micromonosporales</taxon>
        <taxon>Micromonosporaceae</taxon>
        <taxon>Actinoplanes</taxon>
    </lineage>
</organism>
<dbReference type="PATRIC" id="fig|1246995.3.peg.3392"/>
<accession>U5VXN9</accession>
<dbReference type="GO" id="GO:0022857">
    <property type="term" value="F:transmembrane transporter activity"/>
    <property type="evidence" value="ECO:0007669"/>
    <property type="project" value="UniProtKB-ARBA"/>
</dbReference>
<dbReference type="FunFam" id="3.40.50.300:FF:000032">
    <property type="entry name" value="Export ABC transporter ATP-binding protein"/>
    <property type="match status" value="1"/>
</dbReference>
<keyword evidence="2" id="KW-0547">Nucleotide-binding</keyword>
<evidence type="ECO:0000256" key="1">
    <source>
        <dbReference type="ARBA" id="ARBA00022448"/>
    </source>
</evidence>
<evidence type="ECO:0000259" key="4">
    <source>
        <dbReference type="PROSITE" id="PS50893"/>
    </source>
</evidence>
<dbReference type="InterPro" id="IPR003439">
    <property type="entry name" value="ABC_transporter-like_ATP-bd"/>
</dbReference>
<keyword evidence="6" id="KW-1185">Reference proteome</keyword>
<dbReference type="PANTHER" id="PTHR24220:SF86">
    <property type="entry name" value="ABC TRANSPORTER ABCH.1"/>
    <property type="match status" value="1"/>
</dbReference>
<dbReference type="InterPro" id="IPR027417">
    <property type="entry name" value="P-loop_NTPase"/>
</dbReference>
<dbReference type="SMART" id="SM00382">
    <property type="entry name" value="AAA"/>
    <property type="match status" value="1"/>
</dbReference>
<protein>
    <submittedName>
        <fullName evidence="5">Putative ABC transporter ATP-binding protein</fullName>
    </submittedName>
</protein>
<evidence type="ECO:0000256" key="2">
    <source>
        <dbReference type="ARBA" id="ARBA00022741"/>
    </source>
</evidence>
<dbReference type="GO" id="GO:0098796">
    <property type="term" value="C:membrane protein complex"/>
    <property type="evidence" value="ECO:0007669"/>
    <property type="project" value="UniProtKB-ARBA"/>
</dbReference>
<dbReference type="GO" id="GO:0005886">
    <property type="term" value="C:plasma membrane"/>
    <property type="evidence" value="ECO:0007669"/>
    <property type="project" value="TreeGrafter"/>
</dbReference>
<dbReference type="Gene3D" id="3.40.50.300">
    <property type="entry name" value="P-loop containing nucleotide triphosphate hydrolases"/>
    <property type="match status" value="1"/>
</dbReference>
<dbReference type="GO" id="GO:0005524">
    <property type="term" value="F:ATP binding"/>
    <property type="evidence" value="ECO:0007669"/>
    <property type="project" value="UniProtKB-KW"/>
</dbReference>
<keyword evidence="1" id="KW-0813">Transport</keyword>
<evidence type="ECO:0000313" key="6">
    <source>
        <dbReference type="Proteomes" id="UP000017746"/>
    </source>
</evidence>
<evidence type="ECO:0000313" key="5">
    <source>
        <dbReference type="EMBL" id="AGZ41624.1"/>
    </source>
</evidence>
<dbReference type="KEGG" id="afs:AFR_16730"/>
<dbReference type="RefSeq" id="WP_023361721.1">
    <property type="nucleotide sequence ID" value="NC_022657.1"/>
</dbReference>
<feature type="domain" description="ABC transporter" evidence="4">
    <location>
        <begin position="6"/>
        <end position="223"/>
    </location>
</feature>
<dbReference type="InterPro" id="IPR017911">
    <property type="entry name" value="MacB-like_ATP-bd"/>
</dbReference>
<gene>
    <name evidence="5" type="ORF">AFR_16730</name>
</gene>
<dbReference type="CDD" id="cd03255">
    <property type="entry name" value="ABC_MJ0796_LolCDE_FtsE"/>
    <property type="match status" value="1"/>
</dbReference>
<name>U5VXN9_9ACTN</name>
<reference evidence="5 6" key="1">
    <citation type="journal article" date="2014" name="J. Biotechnol.">
        <title>Complete genome sequence of the actinobacterium Actinoplanes friuliensis HAG 010964, producer of the lipopeptide antibiotic friulimycin.</title>
        <authorList>
            <person name="Ruckert C."/>
            <person name="Szczepanowski R."/>
            <person name="Albersmeier A."/>
            <person name="Goesmann A."/>
            <person name="Fischer N."/>
            <person name="Steinkamper A."/>
            <person name="Puhler A."/>
            <person name="Biener R."/>
            <person name="Schwartz D."/>
            <person name="Kalinowski J."/>
        </authorList>
    </citation>
    <scope>NUCLEOTIDE SEQUENCE [LARGE SCALE GENOMIC DNA]</scope>
    <source>
        <strain evidence="5 6">DSM 7358</strain>
    </source>
</reference>
<evidence type="ECO:0000256" key="3">
    <source>
        <dbReference type="ARBA" id="ARBA00022840"/>
    </source>
</evidence>
<proteinExistence type="predicted"/>
<dbReference type="Pfam" id="PF00005">
    <property type="entry name" value="ABC_tran"/>
    <property type="match status" value="1"/>
</dbReference>
<dbReference type="EMBL" id="CP006272">
    <property type="protein sequence ID" value="AGZ41624.1"/>
    <property type="molecule type" value="Genomic_DNA"/>
</dbReference>
<dbReference type="InterPro" id="IPR003593">
    <property type="entry name" value="AAA+_ATPase"/>
</dbReference>
<dbReference type="InterPro" id="IPR015854">
    <property type="entry name" value="ABC_transpr_LolD-like"/>
</dbReference>
<dbReference type="InterPro" id="IPR017871">
    <property type="entry name" value="ABC_transporter-like_CS"/>
</dbReference>
<dbReference type="OrthoDB" id="3242895at2"/>
<dbReference type="SUPFAM" id="SSF52540">
    <property type="entry name" value="P-loop containing nucleoside triphosphate hydrolases"/>
    <property type="match status" value="1"/>
</dbReference>
<dbReference type="eggNOG" id="COG1136">
    <property type="taxonomic scope" value="Bacteria"/>
</dbReference>
<dbReference type="PANTHER" id="PTHR24220">
    <property type="entry name" value="IMPORT ATP-BINDING PROTEIN"/>
    <property type="match status" value="1"/>
</dbReference>
<dbReference type="Proteomes" id="UP000017746">
    <property type="component" value="Chromosome"/>
</dbReference>
<dbReference type="AlphaFoldDB" id="U5VXN9"/>
<dbReference type="GO" id="GO:0016887">
    <property type="term" value="F:ATP hydrolysis activity"/>
    <property type="evidence" value="ECO:0007669"/>
    <property type="project" value="InterPro"/>
</dbReference>
<keyword evidence="3 5" id="KW-0067">ATP-binding</keyword>
<sequence length="223" mass="23688">MTAPVVRFDAVAKTYPGPPPVHALHAADLTIERGEYVAVVGPSGSGKSTFLNLVGLLDRPSSGCYELDGINVGSLRESDRSAVRGRRVGFVFQSFHLLPYRSAVENVALAQLYTGPPGPERRQTALAVLDRVGLAHRAEALPTMLSGGERQRVAIARALANQPSLLLCDEPTGNLDSETAATVLALLDEVHAAGFTVIVITHDAEVAARSPRRITIRDGVLHG</sequence>